<keyword evidence="6 8" id="KW-0539">Nucleus</keyword>
<evidence type="ECO:0000313" key="9">
    <source>
        <dbReference type="EMBL" id="ORY79895.1"/>
    </source>
</evidence>
<keyword evidence="10" id="KW-1185">Reference proteome</keyword>
<gene>
    <name evidence="8" type="primary">MED17</name>
    <name evidence="9" type="ORF">BCR37DRAFT_76595</name>
</gene>
<dbReference type="OrthoDB" id="5319830at2759"/>
<evidence type="ECO:0000256" key="8">
    <source>
        <dbReference type="RuleBase" id="RU364140"/>
    </source>
</evidence>
<dbReference type="STRING" id="56484.A0A1Y2FAK3"/>
<keyword evidence="8" id="KW-0010">Activator</keyword>
<comment type="subcellular location">
    <subcellularLocation>
        <location evidence="1 8">Nucleus</location>
    </subcellularLocation>
</comment>
<dbReference type="Proteomes" id="UP000193685">
    <property type="component" value="Unassembled WGS sequence"/>
</dbReference>
<reference evidence="9 10" key="1">
    <citation type="submission" date="2016-07" db="EMBL/GenBank/DDBJ databases">
        <title>Pervasive Adenine N6-methylation of Active Genes in Fungi.</title>
        <authorList>
            <consortium name="DOE Joint Genome Institute"/>
            <person name="Mondo S.J."/>
            <person name="Dannebaum R.O."/>
            <person name="Kuo R.C."/>
            <person name="Labutti K."/>
            <person name="Haridas S."/>
            <person name="Kuo A."/>
            <person name="Salamov A."/>
            <person name="Ahrendt S.R."/>
            <person name="Lipzen A."/>
            <person name="Sullivan W."/>
            <person name="Andreopoulos W.B."/>
            <person name="Clum A."/>
            <person name="Lindquist E."/>
            <person name="Daum C."/>
            <person name="Ramamoorthy G.K."/>
            <person name="Gryganskyi A."/>
            <person name="Culley D."/>
            <person name="Magnuson J.K."/>
            <person name="James T.Y."/>
            <person name="O'Malley M.A."/>
            <person name="Stajich J.E."/>
            <person name="Spatafora J.W."/>
            <person name="Visel A."/>
            <person name="Grigoriev I.V."/>
        </authorList>
    </citation>
    <scope>NUCLEOTIDE SEQUENCE [LARGE SCALE GENOMIC DNA]</scope>
    <source>
        <strain evidence="9 10">12-1054</strain>
    </source>
</reference>
<evidence type="ECO:0000256" key="6">
    <source>
        <dbReference type="ARBA" id="ARBA00023242"/>
    </source>
</evidence>
<dbReference type="GO" id="GO:0016592">
    <property type="term" value="C:mediator complex"/>
    <property type="evidence" value="ECO:0007669"/>
    <property type="project" value="InterPro"/>
</dbReference>
<comment type="function">
    <text evidence="8">Component of the Mediator complex, a coactivator involved in the regulated transcription of nearly all RNA polymerase II-dependent genes. Mediator functions as a bridge to convey information from gene-specific regulatory proteins to the basal RNA polymerase II transcription machinery. Mediator is recruited to promoters by direct interactions with regulatory proteins and serves as a scaffold for the assembly of a functional preinitiation complex with RNA polymerase II and the general transcription factors.</text>
</comment>
<sequence length="581" mass="64121">MTTTMAETDLMLSLTSLPLPQDAPGLKEELSLDRILHQIGRERGSFRNFTEESIQAELEDPEHALISLTAPVSVIAEDDKKAQVDTRVQLKETLLTSLGTALNESALALDFLSLLLSNDNKHADASMSPALKQATPAGSLAYHPYFREEDSAIAESGAMQVQQAALGLLSHSLTSASDQLSKASDDADSDRALDQTFWRDVAALQEAGWHVFKPRSGTQTSISVHFGPHPSHAITLNRSATGSIDTSTLSSRDLSLRCNIRKGSSIVASYSEHHSRTQQDDTPTLANKLTRARQSIYDEGLFSDLVRECQMQTHLAAQVEPSSISFLLSPRQDVALEIQLIEDQDQQEETTLADSSEQERYSVLARTVFILLNEGYLKKQQQPRDAVPSSILTGIIGCLTFGQARHALVSALEERRDTLNRYEWEKPAQVTVITNARQQETEDCELHAQRATIQFSHMSLQSTIAVEPEMTGQGQPTAVHVLKMSLDTGASQARTLTTNDLSYVLRTLDREIQAAVIRAVLSDAAGDAQQVSDCQVLFKNNRLYQVSIGQGGRILLDWQGREGSQEPHEHGYKRVFAFMNR</sequence>
<organism evidence="9 10">
    <name type="scientific">Protomyces lactucae-debilis</name>
    <dbReference type="NCBI Taxonomy" id="2754530"/>
    <lineage>
        <taxon>Eukaryota</taxon>
        <taxon>Fungi</taxon>
        <taxon>Dikarya</taxon>
        <taxon>Ascomycota</taxon>
        <taxon>Taphrinomycotina</taxon>
        <taxon>Taphrinomycetes</taxon>
        <taxon>Taphrinales</taxon>
        <taxon>Protomycetaceae</taxon>
        <taxon>Protomyces</taxon>
    </lineage>
</organism>
<keyword evidence="4 8" id="KW-0805">Transcription regulation</keyword>
<accession>A0A1Y2FAK3</accession>
<proteinExistence type="inferred from homology"/>
<evidence type="ECO:0000256" key="2">
    <source>
        <dbReference type="ARBA" id="ARBA00005635"/>
    </source>
</evidence>
<name>A0A1Y2FAK3_PROLT</name>
<comment type="caution">
    <text evidence="9">The sequence shown here is derived from an EMBL/GenBank/DDBJ whole genome shotgun (WGS) entry which is preliminary data.</text>
</comment>
<protein>
    <recommendedName>
        <fullName evidence="3 8">Mediator of RNA polymerase II transcription subunit 17</fullName>
    </recommendedName>
    <alternativeName>
        <fullName evidence="7 8">Mediator complex subunit 17</fullName>
    </alternativeName>
</protein>
<dbReference type="AlphaFoldDB" id="A0A1Y2FAK3"/>
<evidence type="ECO:0000256" key="5">
    <source>
        <dbReference type="ARBA" id="ARBA00023163"/>
    </source>
</evidence>
<dbReference type="GO" id="GO:0003712">
    <property type="term" value="F:transcription coregulator activity"/>
    <property type="evidence" value="ECO:0007669"/>
    <property type="project" value="InterPro"/>
</dbReference>
<comment type="similarity">
    <text evidence="2 8">Belongs to the Mediator complex subunit 17 family.</text>
</comment>
<evidence type="ECO:0000256" key="7">
    <source>
        <dbReference type="ARBA" id="ARBA00032014"/>
    </source>
</evidence>
<dbReference type="GO" id="GO:0070847">
    <property type="term" value="C:core mediator complex"/>
    <property type="evidence" value="ECO:0007669"/>
    <property type="project" value="TreeGrafter"/>
</dbReference>
<dbReference type="Pfam" id="PF10156">
    <property type="entry name" value="Med17"/>
    <property type="match status" value="1"/>
</dbReference>
<dbReference type="InterPro" id="IPR019313">
    <property type="entry name" value="Mediator_Med17"/>
</dbReference>
<dbReference type="PANTHER" id="PTHR13114:SF7">
    <property type="entry name" value="MEDIATOR OF RNA POLYMERASE II TRANSCRIPTION SUBUNIT 17"/>
    <property type="match status" value="1"/>
</dbReference>
<keyword evidence="5 8" id="KW-0804">Transcription</keyword>
<dbReference type="EMBL" id="MCFI01000014">
    <property type="protein sequence ID" value="ORY79895.1"/>
    <property type="molecule type" value="Genomic_DNA"/>
</dbReference>
<evidence type="ECO:0000256" key="1">
    <source>
        <dbReference type="ARBA" id="ARBA00004123"/>
    </source>
</evidence>
<evidence type="ECO:0000256" key="4">
    <source>
        <dbReference type="ARBA" id="ARBA00023015"/>
    </source>
</evidence>
<dbReference type="Gene3D" id="6.10.250.2620">
    <property type="match status" value="1"/>
</dbReference>
<evidence type="ECO:0000256" key="3">
    <source>
        <dbReference type="ARBA" id="ARBA00019610"/>
    </source>
</evidence>
<dbReference type="PANTHER" id="PTHR13114">
    <property type="entry name" value="MEDIATOR OF RNA POLYMERASE II TRANSCRIPTION SUBUNIT 17"/>
    <property type="match status" value="1"/>
</dbReference>
<comment type="subunit">
    <text evidence="8">Component of the Mediator complex.</text>
</comment>
<evidence type="ECO:0000313" key="10">
    <source>
        <dbReference type="Proteomes" id="UP000193685"/>
    </source>
</evidence>
<dbReference type="GO" id="GO:0006357">
    <property type="term" value="P:regulation of transcription by RNA polymerase II"/>
    <property type="evidence" value="ECO:0007669"/>
    <property type="project" value="InterPro"/>
</dbReference>